<dbReference type="GO" id="GO:0042796">
    <property type="term" value="P:snRNA transcription by RNA polymerase III"/>
    <property type="evidence" value="ECO:0007669"/>
    <property type="project" value="TreeGrafter"/>
</dbReference>
<feature type="non-terminal residue" evidence="2">
    <location>
        <position position="1"/>
    </location>
</feature>
<dbReference type="GO" id="GO:0045945">
    <property type="term" value="P:positive regulation of transcription by RNA polymerase III"/>
    <property type="evidence" value="ECO:0007669"/>
    <property type="project" value="TreeGrafter"/>
</dbReference>
<keyword evidence="3" id="KW-1185">Reference proteome</keyword>
<reference evidence="2 3" key="1">
    <citation type="submission" date="2015-02" db="EMBL/GenBank/DDBJ databases">
        <authorList>
            <person name="Chooi Y.-H."/>
        </authorList>
    </citation>
    <scope>NUCLEOTIDE SEQUENCE [LARGE SCALE GENOMIC DNA]</scope>
    <source>
        <strain evidence="2">E3</strain>
    </source>
</reference>
<dbReference type="GO" id="GO:0042795">
    <property type="term" value="P:snRNA transcription by RNA polymerase II"/>
    <property type="evidence" value="ECO:0007669"/>
    <property type="project" value="TreeGrafter"/>
</dbReference>
<dbReference type="OrthoDB" id="289162at2759"/>
<sequence length="506" mass="55490">LASHGSAPANAFFSAIVFQQFSLVPEAERFQVAFARERSPRRRQRIRKSFAKSDLDGRLTAADHNRYLEVASVGGLQALQSEPDRQAFQALQDRVGEEQRQYRAVQRERIQTRHATRYDAVADARCPSDRCAAPAGYRRCGSIAMRGGSALLQFDRTVLEVGLAPVISASAPASLVWDEPDDDVGHLPDLRRDPRCTTLCDVHGADVAMSSSAIVLLMSQRAMSPRRWRLPVAIRSGKVVFGKPVLDRDAMSNRQRAERACKRAMRRAAVATSESSVRVGDDADDVPSNATYNVWRLGDRTRVLIRCKLHAVTPGAGREPVPVRQQRRYALDEILAMDPALAAQHVPLVAKVDYLVGVGEYEDLSTWERLRIWASAFVRSRRDPDPTIVLARVDPCTTPPARPDGDYVLVGGPDPASVSVYAADAAGDDLSHDWNEAIPEYCYAFAETGVCAVGASTCPYRHLSLADVTREIAALPGRKRARHRPHQKTRSSAAPAEEPGGGALVS</sequence>
<dbReference type="Proteomes" id="UP000039324">
    <property type="component" value="Unassembled WGS sequence"/>
</dbReference>
<name>A0A0G4IQR9_PLABS</name>
<proteinExistence type="predicted"/>
<evidence type="ECO:0000313" key="3">
    <source>
        <dbReference type="Proteomes" id="UP000039324"/>
    </source>
</evidence>
<dbReference type="AlphaFoldDB" id="A0A0G4IQR9"/>
<organism evidence="2 3">
    <name type="scientific">Plasmodiophora brassicae</name>
    <name type="common">Clubroot disease agent</name>
    <dbReference type="NCBI Taxonomy" id="37360"/>
    <lineage>
        <taxon>Eukaryota</taxon>
        <taxon>Sar</taxon>
        <taxon>Rhizaria</taxon>
        <taxon>Endomyxa</taxon>
        <taxon>Phytomyxea</taxon>
        <taxon>Plasmodiophorida</taxon>
        <taxon>Plasmodiophoridae</taxon>
        <taxon>Plasmodiophora</taxon>
    </lineage>
</organism>
<feature type="compositionally biased region" description="Basic residues" evidence="1">
    <location>
        <begin position="477"/>
        <end position="489"/>
    </location>
</feature>
<dbReference type="PANTHER" id="PTHR14633">
    <property type="entry name" value="LITTLE ELONGATION COMPLEX SUBUNIT 2"/>
    <property type="match status" value="1"/>
</dbReference>
<dbReference type="PANTHER" id="PTHR14633:SF3">
    <property type="entry name" value="LITTLE ELONGATION COMPLEX SUBUNIT 2"/>
    <property type="match status" value="1"/>
</dbReference>
<gene>
    <name evidence="2" type="ORF">PBRA_000883</name>
</gene>
<feature type="region of interest" description="Disordered" evidence="1">
    <location>
        <begin position="476"/>
        <end position="506"/>
    </location>
</feature>
<evidence type="ECO:0000256" key="1">
    <source>
        <dbReference type="SAM" id="MobiDB-lite"/>
    </source>
</evidence>
<evidence type="ECO:0000313" key="2">
    <source>
        <dbReference type="EMBL" id="CEO97537.1"/>
    </source>
</evidence>
<protein>
    <submittedName>
        <fullName evidence="2">Uncharacterized protein</fullName>
    </submittedName>
</protein>
<dbReference type="EMBL" id="CDSF01000079">
    <property type="protein sequence ID" value="CEO97537.1"/>
    <property type="molecule type" value="Genomic_DNA"/>
</dbReference>
<accession>A0A0G4IQR9</accession>